<sequence>MKNKYTREGTFEAKIYDSASWKRICRISPIGLQFTTITNQNVSWVNGNFFFKEAYWAIRERDVSTQINTLTWNKFQIPKIKLFTWNALNQYLPFPNILNRLSYNMPSKCPFCLPVIYQGVSGKTLQITMVPTRTNAMDLREYMLEWWVSHSM</sequence>
<gene>
    <name evidence="2" type="ORF">CCAM_LOCUS33367</name>
</gene>
<accession>A0A484MRU4</accession>
<feature type="domain" description="Reverse transcriptase zinc-binding" evidence="1">
    <location>
        <begin position="49"/>
        <end position="112"/>
    </location>
</feature>
<dbReference type="InterPro" id="IPR026960">
    <property type="entry name" value="RVT-Znf"/>
</dbReference>
<name>A0A484MRU4_9ASTE</name>
<keyword evidence="3" id="KW-1185">Reference proteome</keyword>
<proteinExistence type="predicted"/>
<dbReference type="Pfam" id="PF13966">
    <property type="entry name" value="zf-RVT"/>
    <property type="match status" value="1"/>
</dbReference>
<evidence type="ECO:0000313" key="2">
    <source>
        <dbReference type="EMBL" id="VFQ91591.1"/>
    </source>
</evidence>
<dbReference type="AlphaFoldDB" id="A0A484MRU4"/>
<dbReference type="Proteomes" id="UP000595140">
    <property type="component" value="Unassembled WGS sequence"/>
</dbReference>
<protein>
    <recommendedName>
        <fullName evidence="1">Reverse transcriptase zinc-binding domain-containing protein</fullName>
    </recommendedName>
</protein>
<organism evidence="2 3">
    <name type="scientific">Cuscuta campestris</name>
    <dbReference type="NCBI Taxonomy" id="132261"/>
    <lineage>
        <taxon>Eukaryota</taxon>
        <taxon>Viridiplantae</taxon>
        <taxon>Streptophyta</taxon>
        <taxon>Embryophyta</taxon>
        <taxon>Tracheophyta</taxon>
        <taxon>Spermatophyta</taxon>
        <taxon>Magnoliopsida</taxon>
        <taxon>eudicotyledons</taxon>
        <taxon>Gunneridae</taxon>
        <taxon>Pentapetalae</taxon>
        <taxon>asterids</taxon>
        <taxon>lamiids</taxon>
        <taxon>Solanales</taxon>
        <taxon>Convolvulaceae</taxon>
        <taxon>Cuscuteae</taxon>
        <taxon>Cuscuta</taxon>
        <taxon>Cuscuta subgen. Grammica</taxon>
        <taxon>Cuscuta sect. Cleistogrammica</taxon>
    </lineage>
</organism>
<evidence type="ECO:0000313" key="3">
    <source>
        <dbReference type="Proteomes" id="UP000595140"/>
    </source>
</evidence>
<evidence type="ECO:0000259" key="1">
    <source>
        <dbReference type="Pfam" id="PF13966"/>
    </source>
</evidence>
<dbReference type="OrthoDB" id="689430at2759"/>
<dbReference type="EMBL" id="OOIL02004403">
    <property type="protein sequence ID" value="VFQ91591.1"/>
    <property type="molecule type" value="Genomic_DNA"/>
</dbReference>
<reference evidence="2 3" key="1">
    <citation type="submission" date="2018-04" db="EMBL/GenBank/DDBJ databases">
        <authorList>
            <person name="Vogel A."/>
        </authorList>
    </citation>
    <scope>NUCLEOTIDE SEQUENCE [LARGE SCALE GENOMIC DNA]</scope>
</reference>